<proteinExistence type="predicted"/>
<dbReference type="Proteomes" id="UP000198959">
    <property type="component" value="Unassembled WGS sequence"/>
</dbReference>
<dbReference type="OrthoDB" id="3533639at2"/>
<dbReference type="RefSeq" id="WP_091654666.1">
    <property type="nucleotide sequence ID" value="NZ_FMHW01000003.1"/>
</dbReference>
<gene>
    <name evidence="1" type="ORF">GA0074692_6769</name>
</gene>
<dbReference type="AlphaFoldDB" id="A0A1C6TN79"/>
<sequence length="139" mass="15249">MTGGKAISFQPGELVRIEIDRATVVRRGGPGHLVLAVDGVQLPALLVDLAGVRVERVAPAEWPPVPGDLWRADDEGVWFAHLYRTSGTYPRTELRMIPMHDDGGRYSFPDKLLAVQGPMRLVHREQADPTGDEATGDRS</sequence>
<evidence type="ECO:0000313" key="2">
    <source>
        <dbReference type="Proteomes" id="UP000198959"/>
    </source>
</evidence>
<dbReference type="STRING" id="145854.GA0074692_6769"/>
<name>A0A1C6TN79_9ACTN</name>
<evidence type="ECO:0000313" key="1">
    <source>
        <dbReference type="EMBL" id="SCL43216.1"/>
    </source>
</evidence>
<organism evidence="1 2">
    <name type="scientific">Micromonospora pallida</name>
    <dbReference type="NCBI Taxonomy" id="145854"/>
    <lineage>
        <taxon>Bacteria</taxon>
        <taxon>Bacillati</taxon>
        <taxon>Actinomycetota</taxon>
        <taxon>Actinomycetes</taxon>
        <taxon>Micromonosporales</taxon>
        <taxon>Micromonosporaceae</taxon>
        <taxon>Micromonospora</taxon>
    </lineage>
</organism>
<keyword evidence="2" id="KW-1185">Reference proteome</keyword>
<reference evidence="2" key="1">
    <citation type="submission" date="2016-06" db="EMBL/GenBank/DDBJ databases">
        <authorList>
            <person name="Varghese N."/>
            <person name="Submissions Spin"/>
        </authorList>
    </citation>
    <scope>NUCLEOTIDE SEQUENCE [LARGE SCALE GENOMIC DNA]</scope>
    <source>
        <strain evidence="2">DSM 43817</strain>
    </source>
</reference>
<protein>
    <submittedName>
        <fullName evidence="1">Uncharacterized protein</fullName>
    </submittedName>
</protein>
<accession>A0A1C6TN79</accession>
<dbReference type="EMBL" id="FMHW01000003">
    <property type="protein sequence ID" value="SCL43216.1"/>
    <property type="molecule type" value="Genomic_DNA"/>
</dbReference>